<dbReference type="eggNOG" id="COG0110">
    <property type="taxonomic scope" value="Bacteria"/>
</dbReference>
<comment type="similarity">
    <text evidence="1">Belongs to the transferase hexapeptide repeat family.</text>
</comment>
<keyword evidence="2" id="KW-0808">Transferase</keyword>
<name>A4X0M0_CERS5</name>
<evidence type="ECO:0000256" key="2">
    <source>
        <dbReference type="ARBA" id="ARBA00022679"/>
    </source>
</evidence>
<evidence type="ECO:0000256" key="4">
    <source>
        <dbReference type="ARBA" id="ARBA00023315"/>
    </source>
</evidence>
<protein>
    <recommendedName>
        <fullName evidence="7">Acyltransferase</fullName>
    </recommendedName>
</protein>
<dbReference type="CDD" id="cd04647">
    <property type="entry name" value="LbH_MAT_like"/>
    <property type="match status" value="1"/>
</dbReference>
<keyword evidence="4" id="KW-0012">Acyltransferase</keyword>
<accession>A4X0M0</accession>
<dbReference type="InterPro" id="IPR018357">
    <property type="entry name" value="Hexapep_transf_CS"/>
</dbReference>
<organism evidence="6">
    <name type="scientific">Cereibacter sphaeroides (strain ATCC 17025 / ATH 2.4.3)</name>
    <name type="common">Rhodobacter sphaeroides</name>
    <dbReference type="NCBI Taxonomy" id="349102"/>
    <lineage>
        <taxon>Bacteria</taxon>
        <taxon>Pseudomonadati</taxon>
        <taxon>Pseudomonadota</taxon>
        <taxon>Alphaproteobacteria</taxon>
        <taxon>Rhodobacterales</taxon>
        <taxon>Paracoccaceae</taxon>
        <taxon>Cereibacter</taxon>
    </lineage>
</organism>
<dbReference type="PANTHER" id="PTHR23416">
    <property type="entry name" value="SIALIC ACID SYNTHASE-RELATED"/>
    <property type="match status" value="1"/>
</dbReference>
<dbReference type="InterPro" id="IPR001451">
    <property type="entry name" value="Hexapep"/>
</dbReference>
<keyword evidence="3" id="KW-0677">Repeat</keyword>
<dbReference type="PANTHER" id="PTHR23416:SF23">
    <property type="entry name" value="ACETYLTRANSFERASE C18B11.09C-RELATED"/>
    <property type="match status" value="1"/>
</dbReference>
<dbReference type="Pfam" id="PF14602">
    <property type="entry name" value="Hexapep_2"/>
    <property type="match status" value="2"/>
</dbReference>
<dbReference type="GO" id="GO:0005829">
    <property type="term" value="C:cytosol"/>
    <property type="evidence" value="ECO:0007669"/>
    <property type="project" value="TreeGrafter"/>
</dbReference>
<dbReference type="InterPro" id="IPR051159">
    <property type="entry name" value="Hexapeptide_acetyltransf"/>
</dbReference>
<proteinExistence type="inferred from homology"/>
<dbReference type="HOGENOM" id="CLU_051638_7_5_5"/>
<evidence type="ECO:0000256" key="1">
    <source>
        <dbReference type="ARBA" id="ARBA00007274"/>
    </source>
</evidence>
<sequence length="206" mass="22026">MVFGAEAVVLNWGGEPARIRIGRESVILGELIIFPTGGRIRFGEACFLGRNSRVWSMSGVEIGNFCLISHNVSIMDTDSHEVDHREREASWRDMQRGLFREQGNIRSMPVRIGDHGWIGAGATILKGVTVGEGAIVAAGSVVTRDVAPFTLVAGNPARVLRSLRPAEERRLEPTALSRAAQGPGAGGAPAPDECASSKVENHADFG</sequence>
<reference evidence="6" key="1">
    <citation type="submission" date="2007-04" db="EMBL/GenBank/DDBJ databases">
        <title>Complete sequence of plasmid pRSPA03 of Rhodobacter sphaeroides ATCC 17025.</title>
        <authorList>
            <consortium name="US DOE Joint Genome Institute"/>
            <person name="Copeland A."/>
            <person name="Lucas S."/>
            <person name="Lapidus A."/>
            <person name="Barry K."/>
            <person name="Detter J.C."/>
            <person name="Glavina del Rio T."/>
            <person name="Hammon N."/>
            <person name="Israni S."/>
            <person name="Dalin E."/>
            <person name="Tice H."/>
            <person name="Pitluck S."/>
            <person name="Chertkov O."/>
            <person name="Brettin T."/>
            <person name="Bruce D."/>
            <person name="Han C."/>
            <person name="Schmutz J."/>
            <person name="Larimer F."/>
            <person name="Land M."/>
            <person name="Hauser L."/>
            <person name="Kyrpides N."/>
            <person name="Kim E."/>
            <person name="Richardson P."/>
            <person name="Mackenzie C."/>
            <person name="Choudhary M."/>
            <person name="Donohue T.J."/>
            <person name="Kaplan S."/>
        </authorList>
    </citation>
    <scope>NUCLEOTIDE SEQUENCE [LARGE SCALE GENOMIC DNA]</scope>
    <source>
        <strain evidence="6">ATCC 17025</strain>
        <plasmid evidence="6">pRSPA03</plasmid>
    </source>
</reference>
<evidence type="ECO:0000313" key="6">
    <source>
        <dbReference type="EMBL" id="ABP73184.1"/>
    </source>
</evidence>
<dbReference type="InterPro" id="IPR011004">
    <property type="entry name" value="Trimer_LpxA-like_sf"/>
</dbReference>
<dbReference type="AlphaFoldDB" id="A4X0M0"/>
<dbReference type="EMBL" id="CP000664">
    <property type="protein sequence ID" value="ABP73184.1"/>
    <property type="molecule type" value="Genomic_DNA"/>
</dbReference>
<feature type="region of interest" description="Disordered" evidence="5">
    <location>
        <begin position="170"/>
        <end position="206"/>
    </location>
</feature>
<dbReference type="GO" id="GO:0008374">
    <property type="term" value="F:O-acyltransferase activity"/>
    <property type="evidence" value="ECO:0007669"/>
    <property type="project" value="TreeGrafter"/>
</dbReference>
<geneLocation type="plasmid" evidence="6">
    <name>pRSPA03</name>
</geneLocation>
<evidence type="ECO:0000256" key="3">
    <source>
        <dbReference type="ARBA" id="ARBA00022737"/>
    </source>
</evidence>
<gene>
    <name evidence="6" type="ordered locus">Rsph17025_4339</name>
</gene>
<keyword evidence="6" id="KW-0614">Plasmid</keyword>
<dbReference type="SUPFAM" id="SSF51161">
    <property type="entry name" value="Trimeric LpxA-like enzymes"/>
    <property type="match status" value="1"/>
</dbReference>
<dbReference type="Gene3D" id="2.160.10.10">
    <property type="entry name" value="Hexapeptide repeat proteins"/>
    <property type="match status" value="1"/>
</dbReference>
<dbReference type="KEGG" id="rsq:Rsph17025_4339"/>
<evidence type="ECO:0000256" key="5">
    <source>
        <dbReference type="SAM" id="MobiDB-lite"/>
    </source>
</evidence>
<dbReference type="PROSITE" id="PS00101">
    <property type="entry name" value="HEXAPEP_TRANSFERASES"/>
    <property type="match status" value="1"/>
</dbReference>
<evidence type="ECO:0008006" key="7">
    <source>
        <dbReference type="Google" id="ProtNLM"/>
    </source>
</evidence>